<dbReference type="PANTHER" id="PTHR33383">
    <property type="entry name" value="MEMBRANE PROTEIN INSERTION EFFICIENCY FACTOR-RELATED"/>
    <property type="match status" value="1"/>
</dbReference>
<comment type="similarity">
    <text evidence="1">Belongs to the UPF0161 family.</text>
</comment>
<dbReference type="GO" id="GO:0005886">
    <property type="term" value="C:plasma membrane"/>
    <property type="evidence" value="ECO:0007669"/>
    <property type="project" value="UniProtKB-SubCell"/>
</dbReference>
<dbReference type="SMART" id="SM01234">
    <property type="entry name" value="Haemolytic"/>
    <property type="match status" value="1"/>
</dbReference>
<reference evidence="3" key="1">
    <citation type="journal article" date="2014" name="Int. J. Syst. Evol. Microbiol.">
        <title>Complete genome sequence of Corynebacterium casei LMG S-19264T (=DSM 44701T), isolated from a smear-ripened cheese.</title>
        <authorList>
            <consortium name="US DOE Joint Genome Institute (JGI-PGF)"/>
            <person name="Walter F."/>
            <person name="Albersmeier A."/>
            <person name="Kalinowski J."/>
            <person name="Ruckert C."/>
        </authorList>
    </citation>
    <scope>NUCLEOTIDE SEQUENCE</scope>
    <source>
        <strain evidence="3">CGMCC 1.15447</strain>
    </source>
</reference>
<dbReference type="RefSeq" id="WP_188759506.1">
    <property type="nucleotide sequence ID" value="NZ_BMJB01000001.1"/>
</dbReference>
<comment type="subcellular location">
    <subcellularLocation>
        <location evidence="1">Cell membrane</location>
        <topology evidence="1">Peripheral membrane protein</topology>
        <orientation evidence="1">Cytoplasmic side</orientation>
    </subcellularLocation>
</comment>
<evidence type="ECO:0000313" key="3">
    <source>
        <dbReference type="EMBL" id="GGA71801.1"/>
    </source>
</evidence>
<dbReference type="PANTHER" id="PTHR33383:SF1">
    <property type="entry name" value="MEMBRANE PROTEIN INSERTION EFFICIENCY FACTOR-RELATED"/>
    <property type="match status" value="1"/>
</dbReference>
<dbReference type="Pfam" id="PF01809">
    <property type="entry name" value="YidD"/>
    <property type="match status" value="1"/>
</dbReference>
<evidence type="ECO:0000256" key="1">
    <source>
        <dbReference type="HAMAP-Rule" id="MF_00386"/>
    </source>
</evidence>
<proteinExistence type="inferred from homology"/>
<evidence type="ECO:0000313" key="4">
    <source>
        <dbReference type="Proteomes" id="UP000648801"/>
    </source>
</evidence>
<dbReference type="HAMAP" id="MF_00386">
    <property type="entry name" value="UPF0161_YidD"/>
    <property type="match status" value="1"/>
</dbReference>
<dbReference type="InterPro" id="IPR002696">
    <property type="entry name" value="Membr_insert_effic_factor_YidD"/>
</dbReference>
<accession>A0A916RXL4</accession>
<comment type="caution">
    <text evidence="3">The sequence shown here is derived from an EMBL/GenBank/DDBJ whole genome shotgun (WGS) entry which is preliminary data.</text>
</comment>
<dbReference type="NCBIfam" id="TIGR00278">
    <property type="entry name" value="membrane protein insertion efficiency factor YidD"/>
    <property type="match status" value="1"/>
</dbReference>
<reference evidence="3" key="2">
    <citation type="submission" date="2020-09" db="EMBL/GenBank/DDBJ databases">
        <authorList>
            <person name="Sun Q."/>
            <person name="Zhou Y."/>
        </authorList>
    </citation>
    <scope>NUCLEOTIDE SEQUENCE</scope>
    <source>
        <strain evidence="3">CGMCC 1.15447</strain>
    </source>
</reference>
<dbReference type="Proteomes" id="UP000648801">
    <property type="component" value="Unassembled WGS sequence"/>
</dbReference>
<evidence type="ECO:0000256" key="2">
    <source>
        <dbReference type="SAM" id="MobiDB-lite"/>
    </source>
</evidence>
<dbReference type="EMBL" id="BMJB01000001">
    <property type="protein sequence ID" value="GGA71801.1"/>
    <property type="molecule type" value="Genomic_DNA"/>
</dbReference>
<comment type="function">
    <text evidence="1">Could be involved in insertion of integral membrane proteins into the membrane.</text>
</comment>
<feature type="region of interest" description="Disordered" evidence="2">
    <location>
        <begin position="69"/>
        <end position="96"/>
    </location>
</feature>
<organism evidence="3 4">
    <name type="scientific">Edaphobacter acidisoli</name>
    <dbReference type="NCBI Taxonomy" id="2040573"/>
    <lineage>
        <taxon>Bacteria</taxon>
        <taxon>Pseudomonadati</taxon>
        <taxon>Acidobacteriota</taxon>
        <taxon>Terriglobia</taxon>
        <taxon>Terriglobales</taxon>
        <taxon>Acidobacteriaceae</taxon>
        <taxon>Edaphobacter</taxon>
    </lineage>
</organism>
<keyword evidence="1" id="KW-0472">Membrane</keyword>
<keyword evidence="4" id="KW-1185">Reference proteome</keyword>
<protein>
    <recommendedName>
        <fullName evidence="1">Putative membrane protein insertion efficiency factor</fullName>
    </recommendedName>
</protein>
<dbReference type="AlphaFoldDB" id="A0A916RXL4"/>
<gene>
    <name evidence="3" type="ORF">GCM10011507_24270</name>
</gene>
<name>A0A916RXL4_9BACT</name>
<sequence length="96" mass="10715">MPDSEPTLAVRVIYRIYKSFLSPVLHVFSPSQCVYLPTCSEYAYVALVRFGPVRGSWLALKRLARCHPFSKGGLDPVPERNSRAAPSVTKAEDHLP</sequence>
<keyword evidence="1" id="KW-1003">Cell membrane</keyword>